<protein>
    <submittedName>
        <fullName evidence="5">Suppressor of cytokine signaling 2</fullName>
    </submittedName>
</protein>
<dbReference type="PANTHER" id="PTHR10155">
    <property type="entry name" value="PHOSPHATIDYLINOSITOL 3-KINASE REGULATORY SUBUNIT"/>
    <property type="match status" value="1"/>
</dbReference>
<dbReference type="Pfam" id="PF00017">
    <property type="entry name" value="SH2"/>
    <property type="match status" value="1"/>
</dbReference>
<evidence type="ECO:0000256" key="3">
    <source>
        <dbReference type="ARBA" id="ARBA00022786"/>
    </source>
</evidence>
<dbReference type="Gene3D" id="3.30.505.10">
    <property type="entry name" value="SH2 domain"/>
    <property type="match status" value="1"/>
</dbReference>
<dbReference type="PRINTS" id="PR00401">
    <property type="entry name" value="SH2DOMAIN"/>
</dbReference>
<comment type="caution">
    <text evidence="5">The sequence shown here is derived from an EMBL/GenBank/DDBJ whole genome shotgun (WGS) entry which is preliminary data.</text>
</comment>
<accession>A0A6S7GB58</accession>
<dbReference type="GO" id="GO:0009968">
    <property type="term" value="P:negative regulation of signal transduction"/>
    <property type="evidence" value="ECO:0007669"/>
    <property type="project" value="UniProtKB-KW"/>
</dbReference>
<dbReference type="InterPro" id="IPR036036">
    <property type="entry name" value="SOCS_box-like_dom_sf"/>
</dbReference>
<reference evidence="5" key="1">
    <citation type="submission" date="2020-04" db="EMBL/GenBank/DDBJ databases">
        <authorList>
            <person name="Alioto T."/>
            <person name="Alioto T."/>
            <person name="Gomez Garrido J."/>
        </authorList>
    </citation>
    <scope>NUCLEOTIDE SEQUENCE</scope>
    <source>
        <strain evidence="5">A484AB</strain>
    </source>
</reference>
<organism evidence="5 6">
    <name type="scientific">Paramuricea clavata</name>
    <name type="common">Red gorgonian</name>
    <name type="synonym">Violescent sea-whip</name>
    <dbReference type="NCBI Taxonomy" id="317549"/>
    <lineage>
        <taxon>Eukaryota</taxon>
        <taxon>Metazoa</taxon>
        <taxon>Cnidaria</taxon>
        <taxon>Anthozoa</taxon>
        <taxon>Octocorallia</taxon>
        <taxon>Malacalcyonacea</taxon>
        <taxon>Plexauridae</taxon>
        <taxon>Paramuricea</taxon>
    </lineage>
</organism>
<proteinExistence type="predicted"/>
<dbReference type="OrthoDB" id="6426624at2759"/>
<keyword evidence="2" id="KW-0734">Signal transduction inhibitor</keyword>
<keyword evidence="3" id="KW-0833">Ubl conjugation pathway</keyword>
<dbReference type="PROSITE" id="PS50225">
    <property type="entry name" value="SOCS"/>
    <property type="match status" value="1"/>
</dbReference>
<keyword evidence="6" id="KW-1185">Reference proteome</keyword>
<evidence type="ECO:0000256" key="2">
    <source>
        <dbReference type="ARBA" id="ARBA00022700"/>
    </source>
</evidence>
<dbReference type="SMART" id="SM00253">
    <property type="entry name" value="SOCS"/>
    <property type="match status" value="1"/>
</dbReference>
<name>A0A6S7GB58_PARCT</name>
<dbReference type="GO" id="GO:0046935">
    <property type="term" value="F:1-phosphatidylinositol-3-kinase regulator activity"/>
    <property type="evidence" value="ECO:0007669"/>
    <property type="project" value="TreeGrafter"/>
</dbReference>
<keyword evidence="1" id="KW-0341">Growth regulation</keyword>
<dbReference type="GO" id="GO:0035556">
    <property type="term" value="P:intracellular signal transduction"/>
    <property type="evidence" value="ECO:0007669"/>
    <property type="project" value="InterPro"/>
</dbReference>
<dbReference type="PANTHER" id="PTHR10155:SF16">
    <property type="entry name" value="SUPPRESSOR OF CYTOKINE SIGNALING 2"/>
    <property type="match status" value="1"/>
</dbReference>
<sequence>MVYSRNQRLCGEPPQIQEHLAWFSEQEQDRKRKDSKGVYYSRLPSHECISTLFQVSMDRLENTGWYWGRISKTEATSALEQADVGTFLLRDSSDSRYYFSLSVRLQTNILNIRVLFSYGKFMFDCFETSLSEIPKFDCVVKLICYYAAVSQDKQDKRKVLARSEVGDAEIRLEKPLFNKVPTLQHLCRRAVNRTLTKDEQSQLPLPNTVEKFMRKYPYSI</sequence>
<dbReference type="Proteomes" id="UP001152795">
    <property type="component" value="Unassembled WGS sequence"/>
</dbReference>
<dbReference type="GO" id="GO:0005942">
    <property type="term" value="C:phosphatidylinositol 3-kinase complex"/>
    <property type="evidence" value="ECO:0007669"/>
    <property type="project" value="TreeGrafter"/>
</dbReference>
<dbReference type="EMBL" id="CACRXK020001297">
    <property type="protein sequence ID" value="CAB3988253.1"/>
    <property type="molecule type" value="Genomic_DNA"/>
</dbReference>
<evidence type="ECO:0000256" key="4">
    <source>
        <dbReference type="ARBA" id="ARBA00022999"/>
    </source>
</evidence>
<evidence type="ECO:0000313" key="6">
    <source>
        <dbReference type="Proteomes" id="UP001152795"/>
    </source>
</evidence>
<dbReference type="SUPFAM" id="SSF158235">
    <property type="entry name" value="SOCS box-like"/>
    <property type="match status" value="1"/>
</dbReference>
<dbReference type="SMART" id="SM00969">
    <property type="entry name" value="SOCS_box"/>
    <property type="match status" value="1"/>
</dbReference>
<evidence type="ECO:0000256" key="1">
    <source>
        <dbReference type="ARBA" id="ARBA00022604"/>
    </source>
</evidence>
<dbReference type="CDD" id="cd03717">
    <property type="entry name" value="SOCS_SOCS_like"/>
    <property type="match status" value="1"/>
</dbReference>
<gene>
    <name evidence="5" type="ORF">PACLA_8A040927</name>
</gene>
<dbReference type="InterPro" id="IPR000980">
    <property type="entry name" value="SH2"/>
</dbReference>
<dbReference type="InterPro" id="IPR036860">
    <property type="entry name" value="SH2_dom_sf"/>
</dbReference>
<evidence type="ECO:0000313" key="5">
    <source>
        <dbReference type="EMBL" id="CAB3988253.1"/>
    </source>
</evidence>
<dbReference type="AlphaFoldDB" id="A0A6S7GB58"/>
<dbReference type="SUPFAM" id="SSF55550">
    <property type="entry name" value="SH2 domain"/>
    <property type="match status" value="1"/>
</dbReference>
<keyword evidence="4" id="KW-0727">SH2 domain</keyword>
<dbReference type="PROSITE" id="PS50001">
    <property type="entry name" value="SH2"/>
    <property type="match status" value="1"/>
</dbReference>
<dbReference type="SMART" id="SM00252">
    <property type="entry name" value="SH2"/>
    <property type="match status" value="1"/>
</dbReference>
<dbReference type="GO" id="GO:0046854">
    <property type="term" value="P:phosphatidylinositol phosphate biosynthetic process"/>
    <property type="evidence" value="ECO:0007669"/>
    <property type="project" value="TreeGrafter"/>
</dbReference>
<dbReference type="Pfam" id="PF07525">
    <property type="entry name" value="SOCS_box"/>
    <property type="match status" value="1"/>
</dbReference>
<dbReference type="InterPro" id="IPR001496">
    <property type="entry name" value="SOCS_box"/>
</dbReference>